<reference evidence="1 2" key="1">
    <citation type="submission" date="2017-04" db="EMBL/GenBank/DDBJ databases">
        <authorList>
            <person name="Afonso C.L."/>
            <person name="Miller P.J."/>
            <person name="Scott M.A."/>
            <person name="Spackman E."/>
            <person name="Goraichik I."/>
            <person name="Dimitrov K.M."/>
            <person name="Suarez D.L."/>
            <person name="Swayne D.E."/>
        </authorList>
    </citation>
    <scope>NUCLEOTIDE SEQUENCE [LARGE SCALE GENOMIC DNA]</scope>
    <source>
        <strain evidence="1 2">DSM 26133</strain>
    </source>
</reference>
<dbReference type="Proteomes" id="UP000192472">
    <property type="component" value="Unassembled WGS sequence"/>
</dbReference>
<keyword evidence="2" id="KW-1185">Reference proteome</keyword>
<dbReference type="STRING" id="692418.SAMN04488029_3842"/>
<dbReference type="OrthoDB" id="1123245at2"/>
<protein>
    <submittedName>
        <fullName evidence="1">C-terminal domain of CHU protein family protein</fullName>
    </submittedName>
</protein>
<sequence length="975" mass="108259">MSYHWILRILGSLCFTLIFSYESVFATHIRAGEIVAVRISDSNLTYKFTVIGYTDTGSTVIFGGGDIDFGDGTILNLTDNASASGTTPLEDEVAYNYFEITHTFSAPGKYIVRYNERNRNAGIQNMSNSVDTPFYIETSILIDPFIGLNDTPVFLVPPIDKGAVGAAFLHNPGAYDSDGDSLSYRITEPKQALDRVVNNYLSPDDPEFYDNYLTGNEDQNDIPTFEIDAISGNVLWDAPGAPGEYNIAFIVDEWRKIEGEWFLLGSLTRDMQVIIEDTDNERPEITPPPDVCVEAGNTVNEMITATDPDGHMVKLEAFGGPFEQDVNKATLTPDGIFQASPASATFNWQTSCELVRRRPYEVQLKATDNPELGPKLVDFKTWNITVVAPAPTGLSAAIEPGRTVALSWDSYSGCVGASLMQIWRRVDSYEFLAEDCNVGLPESAGYQLIDTVDVASTTYLDDNNGARLAPGANYCYRIVAIFPEPEGGESYASTEVCAEMGLTAPVIIETDVEKTNESTGQIFLRWQLPIDLDLDDYEYEIVRFEGLGGLTNPDTIATDIQRVSGVNFLTYTDTGLDTKTNAYHYVINMMLIGEDDPIDWSAPASSVWLETSSTTQGIVLNWEALTPWSNIVQAMPGDATDKYYHTIYRYEGDGFVSEDDLTQTDFDSLTSIDAALTGLYFEDLNDEDTNPLNPNLVYYYYVETRGSYGNDLIIDDPIINKSQFNSAQLDDGVAPDCTPVLNFDADFNCATYLANERCSFSNYFRDLNWTYDFGECDPDVKAYRIYFSEDGTEEGFGAIGEDYVAEVQGTSFTHTGLSSFKGCYRITAVDKAGNEGEWDEEQTVCADNCPNYVLPNAFSPDKDSQLRNETFTPYTDILNNQEVQNFDYAQCPRFVRRVEFKVFDRAGGILFDFNSASSGGEGQSVNSILINWDGRTNSGRELPAGVYYYGADVTFDVLDEEDSKKTIKGWVQIVK</sequence>
<accession>A0A1W2GPS8</accession>
<dbReference type="Gene3D" id="2.60.40.4070">
    <property type="match status" value="1"/>
</dbReference>
<dbReference type="Gene3D" id="2.60.40.10">
    <property type="entry name" value="Immunoglobulins"/>
    <property type="match status" value="2"/>
</dbReference>
<evidence type="ECO:0000313" key="1">
    <source>
        <dbReference type="EMBL" id="SMD38663.1"/>
    </source>
</evidence>
<dbReference type="Pfam" id="PF13585">
    <property type="entry name" value="CHU_C"/>
    <property type="match status" value="1"/>
</dbReference>
<dbReference type="RefSeq" id="WP_084374468.1">
    <property type="nucleotide sequence ID" value="NZ_FWYF01000005.1"/>
</dbReference>
<proteinExistence type="predicted"/>
<gene>
    <name evidence="1" type="ORF">SAMN04488029_3842</name>
</gene>
<name>A0A1W2GPS8_REIFA</name>
<dbReference type="AlphaFoldDB" id="A0A1W2GPS8"/>
<organism evidence="1 2">
    <name type="scientific">Reichenbachiella faecimaris</name>
    <dbReference type="NCBI Taxonomy" id="692418"/>
    <lineage>
        <taxon>Bacteria</taxon>
        <taxon>Pseudomonadati</taxon>
        <taxon>Bacteroidota</taxon>
        <taxon>Cytophagia</taxon>
        <taxon>Cytophagales</taxon>
        <taxon>Reichenbachiellaceae</taxon>
        <taxon>Reichenbachiella</taxon>
    </lineage>
</organism>
<evidence type="ECO:0000313" key="2">
    <source>
        <dbReference type="Proteomes" id="UP000192472"/>
    </source>
</evidence>
<dbReference type="EMBL" id="FWYF01000005">
    <property type="protein sequence ID" value="SMD38663.1"/>
    <property type="molecule type" value="Genomic_DNA"/>
</dbReference>
<dbReference type="InterPro" id="IPR013783">
    <property type="entry name" value="Ig-like_fold"/>
</dbReference>